<dbReference type="SMART" id="SM00248">
    <property type="entry name" value="ANK"/>
    <property type="match status" value="2"/>
</dbReference>
<feature type="region of interest" description="Disordered" evidence="3">
    <location>
        <begin position="35"/>
        <end position="92"/>
    </location>
</feature>
<dbReference type="InterPro" id="IPR002110">
    <property type="entry name" value="Ankyrin_rpt"/>
</dbReference>
<organism evidence="4 5">
    <name type="scientific">Aureococcus anophagefferens</name>
    <name type="common">Harmful bloom alga</name>
    <dbReference type="NCBI Taxonomy" id="44056"/>
    <lineage>
        <taxon>Eukaryota</taxon>
        <taxon>Sar</taxon>
        <taxon>Stramenopiles</taxon>
        <taxon>Ochrophyta</taxon>
        <taxon>Pelagophyceae</taxon>
        <taxon>Pelagomonadales</taxon>
        <taxon>Pelagomonadaceae</taxon>
        <taxon>Aureococcus</taxon>
    </lineage>
</organism>
<dbReference type="EMBL" id="JBBJCI010000125">
    <property type="protein sequence ID" value="KAK7247836.1"/>
    <property type="molecule type" value="Genomic_DNA"/>
</dbReference>
<dbReference type="InterPro" id="IPR036770">
    <property type="entry name" value="Ankyrin_rpt-contain_sf"/>
</dbReference>
<protein>
    <recommendedName>
        <fullName evidence="6">WW domain-containing protein</fullName>
    </recommendedName>
</protein>
<feature type="compositionally biased region" description="Basic and acidic residues" evidence="3">
    <location>
        <begin position="1499"/>
        <end position="1531"/>
    </location>
</feature>
<evidence type="ECO:0000256" key="2">
    <source>
        <dbReference type="PROSITE-ProRule" id="PRU00023"/>
    </source>
</evidence>
<reference evidence="4 5" key="1">
    <citation type="submission" date="2024-03" db="EMBL/GenBank/DDBJ databases">
        <title>Aureococcus anophagefferens CCMP1851 and Kratosvirus quantuckense: Draft genome of a second virus-susceptible host strain in the model system.</title>
        <authorList>
            <person name="Chase E."/>
            <person name="Truchon A.R."/>
            <person name="Schepens W."/>
            <person name="Wilhelm S.W."/>
        </authorList>
    </citation>
    <scope>NUCLEOTIDE SEQUENCE [LARGE SCALE GENOMIC DNA]</scope>
    <source>
        <strain evidence="4 5">CCMP1851</strain>
    </source>
</reference>
<evidence type="ECO:0000313" key="5">
    <source>
        <dbReference type="Proteomes" id="UP001363151"/>
    </source>
</evidence>
<feature type="region of interest" description="Disordered" evidence="3">
    <location>
        <begin position="1499"/>
        <end position="1538"/>
    </location>
</feature>
<evidence type="ECO:0000313" key="4">
    <source>
        <dbReference type="EMBL" id="KAK7247836.1"/>
    </source>
</evidence>
<evidence type="ECO:0000256" key="1">
    <source>
        <dbReference type="ARBA" id="ARBA00023121"/>
    </source>
</evidence>
<keyword evidence="5" id="KW-1185">Reference proteome</keyword>
<dbReference type="SUPFAM" id="SSF48403">
    <property type="entry name" value="Ankyrin repeat"/>
    <property type="match status" value="1"/>
</dbReference>
<gene>
    <name evidence="4" type="ORF">SO694_00120014</name>
</gene>
<evidence type="ECO:0000256" key="3">
    <source>
        <dbReference type="SAM" id="MobiDB-lite"/>
    </source>
</evidence>
<keyword evidence="2" id="KW-0040">ANK repeat</keyword>
<feature type="region of interest" description="Disordered" evidence="3">
    <location>
        <begin position="751"/>
        <end position="774"/>
    </location>
</feature>
<feature type="repeat" description="ANK" evidence="2">
    <location>
        <begin position="1833"/>
        <end position="1865"/>
    </location>
</feature>
<dbReference type="PANTHER" id="PTHR24119:SF0">
    <property type="entry name" value="ACYL-COA-BINDING DOMAIN-CONTAINING PROTEIN 6"/>
    <property type="match status" value="1"/>
</dbReference>
<accession>A0ABR1G3C9</accession>
<dbReference type="Gene3D" id="1.25.40.20">
    <property type="entry name" value="Ankyrin repeat-containing domain"/>
    <property type="match status" value="1"/>
</dbReference>
<feature type="compositionally biased region" description="Basic residues" evidence="3">
    <location>
        <begin position="55"/>
        <end position="65"/>
    </location>
</feature>
<sequence length="1877" mass="207964">MSDAKKMEDTKFYTEMQLATKSLLRQANTKRIAQSHYTAPSFSDQLNMDLDDPGKKRKKKARRPRKDGEAEEPRMSATASGNIGGSDRSSRLSGLLGLHRKKAKRAQKEHIEMPPDVSEERFALMAASVPRGTAGGDHSRSLPLLGVPALEEHQTAPMRVGASQPIRVAAAVLAEEVASQVDAKLTQRRQQSWGAELEALAVDKRGSVPNKYDELPSIQSVEHSLSLARETAAHAAKVATAALDDEAEKAQGASRAGAGVATAREAAYKTMVDDDSEDPRRRTGPSRQRSRERTTFDPRKGQRLALTARSAYLEDQAAFLEPPRKTVAEASTERPVAISLDELVTSAAIRWRHRDETNCEEKYRAYAAELAALELAALETGSAPPEIPVVRRHPVFQRIEHLAWFEISAAVTKARDVDGVGKIFATAFASFGVLRVELFAHATVDHGELALKEITEGPDLSHIKSAPTFIPPTVIAPPVAPKLPQMECILDGVDCFVKGTAIADLGVQCKVWIHRRRCRWSRRSDDFRAWRWRFTIYHVETGLLRRLTVSEVACLAAARKELKTDKRYAEKVEEGEAAAAAATARDDALARDVFSFFEDDKGKIKPFDVEAGPSYEARRQVVEEDYRCSLVEGGEARGSNARAQALGPVAMALLPLLKLERRLHTTKEFLAIAKKVYAKADPSGKSKATASTLLDTLRRDGGSLATELNLPPVFNPPLDGYTRPDPNHVLCRRFFNGLKGVVHRPRSARVRSGRFPKRRTKDQEAQDVPLRDGAKPGKVLKLGDMPQRYYDDLRSVASEATLASQLFAEGVRESGRFGDDLLERAPWLLRPPATTQPFRPYSARYRHAKTVPNTNEPYVRRKMWLRWLVDRERSARAACVDDMRLVFGYGQFSRAEWQFGPDVEDGRDGAACTQEPGYLGVEGRGVLDADGALGSGGAPWEAEGDPADMSPLSLRICEMAGDDDGKVPGVIRVGCPPDSSRPPCTEPKVEAPALPRSQPVGMFVKSEACSSTQSITVSIVLALDEPRLAPRFCAWPVESAVSPSPPLEPHNPRIPPLVPIVVARGHFVYYDHRRDDRETRTPSPAVVTVMPSPLVLVPSESTADALAGRRADDGFRRHILNPLRCASLVHPESFALKPRVFGVPERAFADAAGPAKPAATERSVAHSVQRCVEQLVRHRDPKDYVYILEVTDFKATGCGDVVAGTGQEKVSRGPEPHVVCSALKAWNEHDYSLDKIKRRSKRAFDVEYAAVGQRRLRTQQRDAVKAQLAAIVHGAAFHQAAAKMTKRKLRAKVLRLVAAASIGGRGIGDSDHRWATRLQDSMVLEKRGVWERREHGETGDVFYYNTDALADPPRLTWDAPDLWSLVPTPRKSSKVAGNTHGGLEQRSSQMDLDDAVARDIGGGGVVTAFAGKQVTFELGDDDMEFSASYSTKSSEKRRAARRAGVSDKGAADAQATMMNLEAIANEKRNEAFVEKLIKDDKLMTKLALQLGYAVQAPVDKRPKDHGSAKAVQERADDPWRREVDGDARDGEWWSDDSDEVGDFEDWEEDVSTRVFPQDHSDARDMRITDIGHRQDQDEALSRAAVPAFVPPVDGVGAQGWRAEAPEYGHESWRRLEFHLRGRYWIHLPRIAPRPDFVERPTRRVTLASDSAGWANRDMSNSLPAHFLVGIHRHSADDRSWGENPTDWRPSSQLPVFFVKDGLDDVERVLATTRRRMDREAIFQQPVQLVEVVERGPRQMTMVDEAVLTDEREAVLKEHSLTEDVKVLQERAIFAARTSNMAELEACVDTNGLDIETRDDAGNTLLCLVVQQNEKAVVKYLLRRGADINAQNFKGNSSLHFAFGYRYEDLGNYLLSKGANAELTNEDGHTCYEFQRTD</sequence>
<feature type="compositionally biased region" description="Basic and acidic residues" evidence="3">
    <location>
        <begin position="761"/>
        <end position="774"/>
    </location>
</feature>
<dbReference type="PANTHER" id="PTHR24119">
    <property type="entry name" value="ACYL-COA-BINDING DOMAIN-CONTAINING PROTEIN 6"/>
    <property type="match status" value="1"/>
</dbReference>
<feature type="compositionally biased region" description="Basic residues" evidence="3">
    <location>
        <begin position="751"/>
        <end position="760"/>
    </location>
</feature>
<name>A0ABR1G3C9_AURAN</name>
<keyword evidence="1" id="KW-0446">Lipid-binding</keyword>
<feature type="compositionally biased region" description="Basic and acidic residues" evidence="3">
    <location>
        <begin position="289"/>
        <end position="300"/>
    </location>
</feature>
<feature type="region of interest" description="Disordered" evidence="3">
    <location>
        <begin position="269"/>
        <end position="301"/>
    </location>
</feature>
<feature type="repeat" description="ANK" evidence="2">
    <location>
        <begin position="1800"/>
        <end position="1832"/>
    </location>
</feature>
<comment type="caution">
    <text evidence="4">The sequence shown here is derived from an EMBL/GenBank/DDBJ whole genome shotgun (WGS) entry which is preliminary data.</text>
</comment>
<feature type="compositionally biased region" description="Polar residues" evidence="3">
    <location>
        <begin position="35"/>
        <end position="46"/>
    </location>
</feature>
<dbReference type="PROSITE" id="PS50088">
    <property type="entry name" value="ANK_REPEAT"/>
    <property type="match status" value="2"/>
</dbReference>
<evidence type="ECO:0008006" key="6">
    <source>
        <dbReference type="Google" id="ProtNLM"/>
    </source>
</evidence>
<proteinExistence type="predicted"/>
<dbReference type="Pfam" id="PF12796">
    <property type="entry name" value="Ank_2"/>
    <property type="match status" value="1"/>
</dbReference>
<dbReference type="PROSITE" id="PS50297">
    <property type="entry name" value="ANK_REP_REGION"/>
    <property type="match status" value="2"/>
</dbReference>
<dbReference type="Proteomes" id="UP001363151">
    <property type="component" value="Unassembled WGS sequence"/>
</dbReference>